<sequence>MTKISTSASRVGKGYFLFLHGLQMCRYAWVSQCVISLFALQATLCRCVDCSLKQGAMLIVYAVFLRHFFAFVLKKGGVL</sequence>
<dbReference type="Proteomes" id="UP000194040">
    <property type="component" value="Unassembled WGS sequence"/>
</dbReference>
<gene>
    <name evidence="1" type="ORF">AU512_07645</name>
</gene>
<comment type="caution">
    <text evidence="1">The sequence shown here is derived from an EMBL/GenBank/DDBJ whole genome shotgun (WGS) entry which is preliminary data.</text>
</comment>
<accession>A0ABX3XGE9</accession>
<name>A0ABX3XGE9_9GAMM</name>
<organism evidence="1 2">
    <name type="scientific">Lonsdalea iberica</name>
    <dbReference type="NCBI Taxonomy" id="1082703"/>
    <lineage>
        <taxon>Bacteria</taxon>
        <taxon>Pseudomonadati</taxon>
        <taxon>Pseudomonadota</taxon>
        <taxon>Gammaproteobacteria</taxon>
        <taxon>Enterobacterales</taxon>
        <taxon>Pectobacteriaceae</taxon>
        <taxon>Lonsdalea</taxon>
    </lineage>
</organism>
<protein>
    <submittedName>
        <fullName evidence="1">Uncharacterized protein</fullName>
    </submittedName>
</protein>
<dbReference type="EMBL" id="LUTQ01000018">
    <property type="protein sequence ID" value="OSN10558.1"/>
    <property type="molecule type" value="Genomic_DNA"/>
</dbReference>
<keyword evidence="2" id="KW-1185">Reference proteome</keyword>
<evidence type="ECO:0000313" key="1">
    <source>
        <dbReference type="EMBL" id="OSN10558.1"/>
    </source>
</evidence>
<proteinExistence type="predicted"/>
<reference evidence="1 2" key="1">
    <citation type="submission" date="2016-02" db="EMBL/GenBank/DDBJ databases">
        <title>Species-wide whole genome sequencing reveals diversity, host range in Lonsdalea quercina.</title>
        <authorList>
            <person name="Li Y."/>
        </authorList>
    </citation>
    <scope>NUCLEOTIDE SEQUENCE [LARGE SCALE GENOMIC DNA]</scope>
    <source>
        <strain evidence="1 2">LMG 26265</strain>
    </source>
</reference>
<evidence type="ECO:0000313" key="2">
    <source>
        <dbReference type="Proteomes" id="UP000194040"/>
    </source>
</evidence>